<protein>
    <submittedName>
        <fullName evidence="1">7948_t:CDS:1</fullName>
    </submittedName>
</protein>
<gene>
    <name evidence="1" type="ORF">ACOLOM_LOCUS8280</name>
</gene>
<evidence type="ECO:0000313" key="1">
    <source>
        <dbReference type="EMBL" id="CAG8651998.1"/>
    </source>
</evidence>
<evidence type="ECO:0000313" key="2">
    <source>
        <dbReference type="Proteomes" id="UP000789525"/>
    </source>
</evidence>
<reference evidence="1" key="1">
    <citation type="submission" date="2021-06" db="EMBL/GenBank/DDBJ databases">
        <authorList>
            <person name="Kallberg Y."/>
            <person name="Tangrot J."/>
            <person name="Rosling A."/>
        </authorList>
    </citation>
    <scope>NUCLEOTIDE SEQUENCE</scope>
    <source>
        <strain evidence="1">CL356</strain>
    </source>
</reference>
<name>A0ACA9NFS7_9GLOM</name>
<dbReference type="EMBL" id="CAJVPT010020949">
    <property type="protein sequence ID" value="CAG8651998.1"/>
    <property type="molecule type" value="Genomic_DNA"/>
</dbReference>
<keyword evidence="2" id="KW-1185">Reference proteome</keyword>
<comment type="caution">
    <text evidence="1">The sequence shown here is derived from an EMBL/GenBank/DDBJ whole genome shotgun (WGS) entry which is preliminary data.</text>
</comment>
<feature type="non-terminal residue" evidence="1">
    <location>
        <position position="161"/>
    </location>
</feature>
<accession>A0ACA9NFS7</accession>
<sequence>MGWFGAKLSGAIRVATQYDGSGEHSILTGSGVSVFQYECDYWEPDNRAIRRQGSDVVVFNSYSQLDYHAAEAQSRDSESNTTRRYSETNGRNPAYMPKAGLLGKPCKFLQRHLSRRVADPRQRFKRESEVWIRLRHQNIVPLYELVEDRELFGPYGAWILP</sequence>
<proteinExistence type="predicted"/>
<dbReference type="Proteomes" id="UP000789525">
    <property type="component" value="Unassembled WGS sequence"/>
</dbReference>
<organism evidence="1 2">
    <name type="scientific">Acaulospora colombiana</name>
    <dbReference type="NCBI Taxonomy" id="27376"/>
    <lineage>
        <taxon>Eukaryota</taxon>
        <taxon>Fungi</taxon>
        <taxon>Fungi incertae sedis</taxon>
        <taxon>Mucoromycota</taxon>
        <taxon>Glomeromycotina</taxon>
        <taxon>Glomeromycetes</taxon>
        <taxon>Diversisporales</taxon>
        <taxon>Acaulosporaceae</taxon>
        <taxon>Acaulospora</taxon>
    </lineage>
</organism>